<gene>
    <name evidence="2" type="ORF">IZO911_LOCUS40273</name>
    <name evidence="1" type="ORF">JYZ213_LOCUS20270</name>
    <name evidence="4" type="ORF">KXQ929_LOCUS28983</name>
    <name evidence="3" type="ORF">OXD698_LOCUS21966</name>
</gene>
<dbReference type="EMBL" id="CAJNOG010000212">
    <property type="protein sequence ID" value="CAF1080590.1"/>
    <property type="molecule type" value="Genomic_DNA"/>
</dbReference>
<dbReference type="EMBL" id="CAJOBB010002936">
    <property type="protein sequence ID" value="CAF4009500.1"/>
    <property type="molecule type" value="Genomic_DNA"/>
</dbReference>
<reference evidence="3" key="1">
    <citation type="submission" date="2021-02" db="EMBL/GenBank/DDBJ databases">
        <authorList>
            <person name="Nowell W R."/>
        </authorList>
    </citation>
    <scope>NUCLEOTIDE SEQUENCE</scope>
</reference>
<evidence type="ECO:0000313" key="3">
    <source>
        <dbReference type="EMBL" id="CAF3863792.1"/>
    </source>
</evidence>
<dbReference type="Proteomes" id="UP000663860">
    <property type="component" value="Unassembled WGS sequence"/>
</dbReference>
<comment type="caution">
    <text evidence="3">The sequence shown here is derived from an EMBL/GenBank/DDBJ whole genome shotgun (WGS) entry which is preliminary data.</text>
</comment>
<dbReference type="EMBL" id="CAJNOE010001342">
    <property type="protein sequence ID" value="CAF1414407.1"/>
    <property type="molecule type" value="Genomic_DNA"/>
</dbReference>
<dbReference type="EMBL" id="CAJOAZ010001839">
    <property type="protein sequence ID" value="CAF3863792.1"/>
    <property type="molecule type" value="Genomic_DNA"/>
</dbReference>
<dbReference type="Proteomes" id="UP000663868">
    <property type="component" value="Unassembled WGS sequence"/>
</dbReference>
<evidence type="ECO:0000313" key="1">
    <source>
        <dbReference type="EMBL" id="CAF1080590.1"/>
    </source>
</evidence>
<evidence type="ECO:0000313" key="5">
    <source>
        <dbReference type="Proteomes" id="UP000663844"/>
    </source>
</evidence>
<sequence length="78" mass="9142">MSYDSYNNMTSAEKDNIRSDDEFRVIIEQHNMNQNLLPNGNCYRNTLQKSNDYGSGYDNSIKTFKHALGYASEYRYIL</sequence>
<evidence type="ECO:0000313" key="2">
    <source>
        <dbReference type="EMBL" id="CAF1414407.1"/>
    </source>
</evidence>
<accession>A0A819F8Q0</accession>
<evidence type="ECO:0000313" key="4">
    <source>
        <dbReference type="EMBL" id="CAF4009500.1"/>
    </source>
</evidence>
<dbReference type="Proteomes" id="UP000663844">
    <property type="component" value="Unassembled WGS sequence"/>
</dbReference>
<proteinExistence type="predicted"/>
<dbReference type="AlphaFoldDB" id="A0A819F8Q0"/>
<protein>
    <submittedName>
        <fullName evidence="3">Uncharacterized protein</fullName>
    </submittedName>
</protein>
<organism evidence="3 5">
    <name type="scientific">Adineta steineri</name>
    <dbReference type="NCBI Taxonomy" id="433720"/>
    <lineage>
        <taxon>Eukaryota</taxon>
        <taxon>Metazoa</taxon>
        <taxon>Spiralia</taxon>
        <taxon>Gnathifera</taxon>
        <taxon>Rotifera</taxon>
        <taxon>Eurotatoria</taxon>
        <taxon>Bdelloidea</taxon>
        <taxon>Adinetida</taxon>
        <taxon>Adinetidae</taxon>
        <taxon>Adineta</taxon>
    </lineage>
</organism>
<name>A0A819F8Q0_9BILA</name>
<dbReference type="Proteomes" id="UP000663845">
    <property type="component" value="Unassembled WGS sequence"/>
</dbReference>